<keyword evidence="1" id="KW-0479">Metal-binding</keyword>
<dbReference type="PANTHER" id="PTHR37984:SF5">
    <property type="entry name" value="PROTEIN NYNRIN-LIKE"/>
    <property type="match status" value="1"/>
</dbReference>
<keyword evidence="1" id="KW-0863">Zinc-finger</keyword>
<dbReference type="EMBL" id="UXUI01008904">
    <property type="protein sequence ID" value="VDD92643.1"/>
    <property type="molecule type" value="Genomic_DNA"/>
</dbReference>
<sequence length="286" mass="32217">MDDITSWLARFDFFVSISLIDEDHKEFYLLNSLSSVVYRALAAFVKPQEITSLLYKNLKLRVTEMYGTKTLLFSERYHFFHLKQEAKSYLEFATLIREKAAFCELGDFYVPALALVFTVGINDPQLREKFLEIENCTLEQALAIAQKKEQITTEATRIKASGFIQSTQITTAQSSNNTTSLPQIATVAQYGPCLTCGGSHKRQNCKFREAECYNCHRKGHIAKVCRARSATARGQKFKSNNNSPHTAASPQNKSNPACGASRQKTSKKQVNQVLENPKTGLFFVTL</sequence>
<accession>A0A0N4VBK2</accession>
<evidence type="ECO:0000313" key="4">
    <source>
        <dbReference type="EMBL" id="VDD92643.1"/>
    </source>
</evidence>
<organism evidence="6">
    <name type="scientific">Enterobius vermicularis</name>
    <name type="common">Human pinworm</name>
    <dbReference type="NCBI Taxonomy" id="51028"/>
    <lineage>
        <taxon>Eukaryota</taxon>
        <taxon>Metazoa</taxon>
        <taxon>Ecdysozoa</taxon>
        <taxon>Nematoda</taxon>
        <taxon>Chromadorea</taxon>
        <taxon>Rhabditida</taxon>
        <taxon>Spirurina</taxon>
        <taxon>Oxyuridomorpha</taxon>
        <taxon>Oxyuroidea</taxon>
        <taxon>Oxyuridae</taxon>
        <taxon>Enterobius</taxon>
    </lineage>
</organism>
<dbReference type="STRING" id="51028.A0A0N4VBK2"/>
<evidence type="ECO:0000313" key="5">
    <source>
        <dbReference type="Proteomes" id="UP000274131"/>
    </source>
</evidence>
<evidence type="ECO:0000256" key="1">
    <source>
        <dbReference type="PROSITE-ProRule" id="PRU00047"/>
    </source>
</evidence>
<dbReference type="WBParaSite" id="EVEC_0000791001-mRNA-1">
    <property type="protein sequence ID" value="EVEC_0000791001-mRNA-1"/>
    <property type="gene ID" value="EVEC_0000791001"/>
</dbReference>
<evidence type="ECO:0000259" key="3">
    <source>
        <dbReference type="PROSITE" id="PS50158"/>
    </source>
</evidence>
<keyword evidence="5" id="KW-1185">Reference proteome</keyword>
<keyword evidence="1" id="KW-0862">Zinc</keyword>
<dbReference type="Proteomes" id="UP000274131">
    <property type="component" value="Unassembled WGS sequence"/>
</dbReference>
<reference evidence="4 5" key="2">
    <citation type="submission" date="2018-10" db="EMBL/GenBank/DDBJ databases">
        <authorList>
            <consortium name="Pathogen Informatics"/>
        </authorList>
    </citation>
    <scope>NUCLEOTIDE SEQUENCE [LARGE SCALE GENOMIC DNA]</scope>
</reference>
<dbReference type="PROSITE" id="PS50158">
    <property type="entry name" value="ZF_CCHC"/>
    <property type="match status" value="1"/>
</dbReference>
<dbReference type="GO" id="GO:0003676">
    <property type="term" value="F:nucleic acid binding"/>
    <property type="evidence" value="ECO:0007669"/>
    <property type="project" value="InterPro"/>
</dbReference>
<feature type="region of interest" description="Disordered" evidence="2">
    <location>
        <begin position="233"/>
        <end position="268"/>
    </location>
</feature>
<dbReference type="InterPro" id="IPR050951">
    <property type="entry name" value="Retrovirus_Pol_polyprotein"/>
</dbReference>
<evidence type="ECO:0000313" key="6">
    <source>
        <dbReference type="WBParaSite" id="EVEC_0000791001-mRNA-1"/>
    </source>
</evidence>
<protein>
    <submittedName>
        <fullName evidence="6">CCHC-type domain-containing protein</fullName>
    </submittedName>
</protein>
<dbReference type="Gene3D" id="4.10.60.10">
    <property type="entry name" value="Zinc finger, CCHC-type"/>
    <property type="match status" value="1"/>
</dbReference>
<dbReference type="PANTHER" id="PTHR37984">
    <property type="entry name" value="PROTEIN CBG26694"/>
    <property type="match status" value="1"/>
</dbReference>
<proteinExistence type="predicted"/>
<evidence type="ECO:0000256" key="2">
    <source>
        <dbReference type="SAM" id="MobiDB-lite"/>
    </source>
</evidence>
<gene>
    <name evidence="4" type="ORF">EVEC_LOCUS7394</name>
</gene>
<name>A0A0N4VBK2_ENTVE</name>
<reference evidence="6" key="1">
    <citation type="submission" date="2017-02" db="UniProtKB">
        <authorList>
            <consortium name="WormBaseParasite"/>
        </authorList>
    </citation>
    <scope>IDENTIFICATION</scope>
</reference>
<dbReference type="InterPro" id="IPR001878">
    <property type="entry name" value="Znf_CCHC"/>
</dbReference>
<dbReference type="OrthoDB" id="5914029at2759"/>
<dbReference type="AlphaFoldDB" id="A0A0N4VBK2"/>
<feature type="domain" description="CCHC-type" evidence="3">
    <location>
        <begin position="212"/>
        <end position="226"/>
    </location>
</feature>
<feature type="compositionally biased region" description="Polar residues" evidence="2">
    <location>
        <begin position="237"/>
        <end position="255"/>
    </location>
</feature>
<dbReference type="GO" id="GO:0008270">
    <property type="term" value="F:zinc ion binding"/>
    <property type="evidence" value="ECO:0007669"/>
    <property type="project" value="UniProtKB-KW"/>
</dbReference>